<reference evidence="3" key="1">
    <citation type="journal article" date="2019" name="Int. J. Syst. Evol. Microbiol.">
        <title>The Global Catalogue of Microorganisms (GCM) 10K type strain sequencing project: providing services to taxonomists for standard genome sequencing and annotation.</title>
        <authorList>
            <consortium name="The Broad Institute Genomics Platform"/>
            <consortium name="The Broad Institute Genome Sequencing Center for Infectious Disease"/>
            <person name="Wu L."/>
            <person name="Ma J."/>
        </authorList>
    </citation>
    <scope>NUCLEOTIDE SEQUENCE [LARGE SCALE GENOMIC DNA]</scope>
    <source>
        <strain evidence="3">JCM 13004</strain>
    </source>
</reference>
<dbReference type="InterPro" id="IPR046737">
    <property type="entry name" value="DUF6629"/>
</dbReference>
<keyword evidence="1" id="KW-0472">Membrane</keyword>
<keyword evidence="1" id="KW-1133">Transmembrane helix</keyword>
<organism evidence="2 3">
    <name type="scientific">Kitasatospora nipponensis</name>
    <dbReference type="NCBI Taxonomy" id="258049"/>
    <lineage>
        <taxon>Bacteria</taxon>
        <taxon>Bacillati</taxon>
        <taxon>Actinomycetota</taxon>
        <taxon>Actinomycetes</taxon>
        <taxon>Kitasatosporales</taxon>
        <taxon>Streptomycetaceae</taxon>
        <taxon>Kitasatospora</taxon>
    </lineage>
</organism>
<feature type="transmembrane region" description="Helical" evidence="1">
    <location>
        <begin position="207"/>
        <end position="224"/>
    </location>
</feature>
<evidence type="ECO:0000313" key="2">
    <source>
        <dbReference type="EMBL" id="GAA1070209.1"/>
    </source>
</evidence>
<evidence type="ECO:0000313" key="3">
    <source>
        <dbReference type="Proteomes" id="UP001500037"/>
    </source>
</evidence>
<keyword evidence="3" id="KW-1185">Reference proteome</keyword>
<feature type="transmembrane region" description="Helical" evidence="1">
    <location>
        <begin position="74"/>
        <end position="100"/>
    </location>
</feature>
<keyword evidence="1" id="KW-0812">Transmembrane</keyword>
<proteinExistence type="predicted"/>
<feature type="transmembrane region" description="Helical" evidence="1">
    <location>
        <begin position="42"/>
        <end position="62"/>
    </location>
</feature>
<dbReference type="EMBL" id="BAAALF010000381">
    <property type="protein sequence ID" value="GAA1070209.1"/>
    <property type="molecule type" value="Genomic_DNA"/>
</dbReference>
<gene>
    <name evidence="2" type="ORF">GCM10009665_78130</name>
</gene>
<name>A0ABP4DT13_9ACTN</name>
<comment type="caution">
    <text evidence="2">The sequence shown here is derived from an EMBL/GenBank/DDBJ whole genome shotgun (WGS) entry which is preliminary data.</text>
</comment>
<dbReference type="Proteomes" id="UP001500037">
    <property type="component" value="Unassembled WGS sequence"/>
</dbReference>
<evidence type="ECO:0000256" key="1">
    <source>
        <dbReference type="SAM" id="Phobius"/>
    </source>
</evidence>
<feature type="transmembrane region" description="Helical" evidence="1">
    <location>
        <begin position="183"/>
        <end position="201"/>
    </location>
</feature>
<accession>A0ABP4DT13</accession>
<dbReference type="Pfam" id="PF20334">
    <property type="entry name" value="DUF6629"/>
    <property type="match status" value="1"/>
</dbReference>
<sequence length="239" mass="24464">MVTERQEAAMCWSTEADLVAGSVVAGIGLVCLARVRRARDLPLAALPLLLGVHQLAEAAVWLGTEGRIGAGAALWARTVWVLIALPLLPALVPVAVWCALGPARPPGAEGPPVAGQRRRAGFAVLGVTVSVLLLAAVLAHPVTVGVRGHLLTYGTGVPYAPVLLAGYLLATVGSLLTCGDRQLQLLGVLVGAAAGLCALLWRLAFVSAWCALAALVSVLLLHWVGTAPARSPNTAGGEQ</sequence>
<protein>
    <submittedName>
        <fullName evidence="2">Uncharacterized protein</fullName>
    </submittedName>
</protein>
<feature type="transmembrane region" description="Helical" evidence="1">
    <location>
        <begin position="159"/>
        <end position="176"/>
    </location>
</feature>
<feature type="transmembrane region" description="Helical" evidence="1">
    <location>
        <begin position="120"/>
        <end position="139"/>
    </location>
</feature>